<proteinExistence type="predicted"/>
<feature type="transmembrane region" description="Helical" evidence="1">
    <location>
        <begin position="61"/>
        <end position="79"/>
    </location>
</feature>
<evidence type="ECO:0000313" key="3">
    <source>
        <dbReference type="Proteomes" id="UP001525968"/>
    </source>
</evidence>
<evidence type="ECO:0000313" key="2">
    <source>
        <dbReference type="EMBL" id="MCT9812415.1"/>
    </source>
</evidence>
<reference evidence="2 3" key="1">
    <citation type="submission" date="2022-09" db="EMBL/GenBank/DDBJ databases">
        <title>Draft genome of isolate Be4.</title>
        <authorList>
            <person name="Sanchez-Castro I."/>
            <person name="Martinez-Rodriguez P."/>
            <person name="Descostes M."/>
            <person name="Merroun M."/>
        </authorList>
    </citation>
    <scope>NUCLEOTIDE SEQUENCE [LARGE SCALE GENOMIC DNA]</scope>
    <source>
        <strain evidence="2 3">Be4</strain>
    </source>
</reference>
<keyword evidence="1" id="KW-0812">Transmembrane</keyword>
<dbReference type="RefSeq" id="WP_261501662.1">
    <property type="nucleotide sequence ID" value="NZ_JAODYH010000008.1"/>
</dbReference>
<name>A0ABT2PPM4_9BURK</name>
<organism evidence="2 3">
    <name type="scientific">Acidovorax bellezanensis</name>
    <dbReference type="NCBI Taxonomy" id="2976702"/>
    <lineage>
        <taxon>Bacteria</taxon>
        <taxon>Pseudomonadati</taxon>
        <taxon>Pseudomonadota</taxon>
        <taxon>Betaproteobacteria</taxon>
        <taxon>Burkholderiales</taxon>
        <taxon>Comamonadaceae</taxon>
        <taxon>Acidovorax</taxon>
    </lineage>
</organism>
<dbReference type="EMBL" id="JAODYH010000008">
    <property type="protein sequence ID" value="MCT9812415.1"/>
    <property type="molecule type" value="Genomic_DNA"/>
</dbReference>
<feature type="transmembrane region" description="Helical" evidence="1">
    <location>
        <begin position="24"/>
        <end position="41"/>
    </location>
</feature>
<comment type="caution">
    <text evidence="2">The sequence shown here is derived from an EMBL/GenBank/DDBJ whole genome shotgun (WGS) entry which is preliminary data.</text>
</comment>
<dbReference type="Proteomes" id="UP001525968">
    <property type="component" value="Unassembled WGS sequence"/>
</dbReference>
<protein>
    <submittedName>
        <fullName evidence="2">Uncharacterized protein</fullName>
    </submittedName>
</protein>
<accession>A0ABT2PPM4</accession>
<keyword evidence="1" id="KW-0472">Membrane</keyword>
<sequence length="157" mass="17221">MAPNEPDFFFRGLAKLLSYVDGNWVDICSILTALAYVGWQWQKRPKVGRGPFICRDIGIEFVNAASIFPLVLLTLSFVSSKFTEALLSGNKIILSIAGGFALFALLEDRKSPSVVLQALDFVGPPQMPAANAPFVEPKVAPIRNGAQQVTRKRGKKR</sequence>
<evidence type="ECO:0000256" key="1">
    <source>
        <dbReference type="SAM" id="Phobius"/>
    </source>
</evidence>
<keyword evidence="1" id="KW-1133">Transmembrane helix</keyword>
<keyword evidence="3" id="KW-1185">Reference proteome</keyword>
<gene>
    <name evidence="2" type="ORF">N0K08_17365</name>
</gene>
<feature type="transmembrane region" description="Helical" evidence="1">
    <location>
        <begin position="85"/>
        <end position="106"/>
    </location>
</feature>